<dbReference type="SUPFAM" id="SSF52058">
    <property type="entry name" value="L domain-like"/>
    <property type="match status" value="2"/>
</dbReference>
<evidence type="ECO:0000313" key="11">
    <source>
        <dbReference type="Proteomes" id="UP001338582"/>
    </source>
</evidence>
<evidence type="ECO:0000256" key="1">
    <source>
        <dbReference type="ARBA" id="ARBA00004191"/>
    </source>
</evidence>
<dbReference type="GeneID" id="88176179"/>
<dbReference type="InterPro" id="IPR051648">
    <property type="entry name" value="CWI-Assembly_Regulator"/>
</dbReference>
<dbReference type="Proteomes" id="UP001338582">
    <property type="component" value="Chromosome 7"/>
</dbReference>
<keyword evidence="7" id="KW-0325">Glycoprotein</keyword>
<feature type="chain" id="PRO_5043634988" description="Cell wall protein ECM33" evidence="9">
    <location>
        <begin position="21"/>
        <end position="420"/>
    </location>
</feature>
<dbReference type="GO" id="GO:0031505">
    <property type="term" value="P:fungal-type cell wall organization"/>
    <property type="evidence" value="ECO:0007669"/>
    <property type="project" value="TreeGrafter"/>
</dbReference>
<evidence type="ECO:0008006" key="12">
    <source>
        <dbReference type="Google" id="ProtNLM"/>
    </source>
</evidence>
<evidence type="ECO:0000256" key="4">
    <source>
        <dbReference type="ARBA" id="ARBA00022512"/>
    </source>
</evidence>
<dbReference type="InterPro" id="IPR036941">
    <property type="entry name" value="Rcpt_L-dom_sf"/>
</dbReference>
<evidence type="ECO:0000256" key="5">
    <source>
        <dbReference type="ARBA" id="ARBA00022525"/>
    </source>
</evidence>
<comment type="subcellular location">
    <subcellularLocation>
        <location evidence="2">Cell membrane</location>
        <topology evidence="2">Lipid-anchor</topology>
        <topology evidence="2">GPI-anchor</topology>
    </subcellularLocation>
    <subcellularLocation>
        <location evidence="1">Secreted</location>
        <location evidence="1">Cell wall</location>
    </subcellularLocation>
</comment>
<dbReference type="AlphaFoldDB" id="A0AAX4HGT9"/>
<feature type="signal peptide" evidence="9">
    <location>
        <begin position="1"/>
        <end position="20"/>
    </location>
</feature>
<keyword evidence="6 9" id="KW-0732">Signal</keyword>
<comment type="similarity">
    <text evidence="3">Belongs to the SPS2 family.</text>
</comment>
<dbReference type="EMBL" id="CP138900">
    <property type="protein sequence ID" value="WPK27723.1"/>
    <property type="molecule type" value="Genomic_DNA"/>
</dbReference>
<keyword evidence="4" id="KW-0134">Cell wall</keyword>
<dbReference type="KEGG" id="asau:88176179"/>
<feature type="compositionally biased region" description="Low complexity" evidence="8">
    <location>
        <begin position="356"/>
        <end position="395"/>
    </location>
</feature>
<dbReference type="GO" id="GO:0009277">
    <property type="term" value="C:fungal-type cell wall"/>
    <property type="evidence" value="ECO:0007669"/>
    <property type="project" value="TreeGrafter"/>
</dbReference>
<dbReference type="Gene3D" id="3.80.20.20">
    <property type="entry name" value="Receptor L-domain"/>
    <property type="match status" value="1"/>
</dbReference>
<evidence type="ECO:0000313" key="10">
    <source>
        <dbReference type="EMBL" id="WPK27723.1"/>
    </source>
</evidence>
<evidence type="ECO:0000256" key="6">
    <source>
        <dbReference type="ARBA" id="ARBA00022729"/>
    </source>
</evidence>
<feature type="region of interest" description="Disordered" evidence="8">
    <location>
        <begin position="353"/>
        <end position="397"/>
    </location>
</feature>
<accession>A0AAX4HGT9</accession>
<gene>
    <name evidence="10" type="ORF">PUMCH_005120</name>
</gene>
<name>A0AAX4HGT9_9ASCO</name>
<proteinExistence type="inferred from homology"/>
<dbReference type="RefSeq" id="XP_062880100.1">
    <property type="nucleotide sequence ID" value="XM_063024030.1"/>
</dbReference>
<dbReference type="PANTHER" id="PTHR31018:SF3">
    <property type="entry name" value="RECEPTOR PROTEIN-TYROSINE KINASE"/>
    <property type="match status" value="1"/>
</dbReference>
<keyword evidence="11" id="KW-1185">Reference proteome</keyword>
<evidence type="ECO:0000256" key="7">
    <source>
        <dbReference type="ARBA" id="ARBA00023180"/>
    </source>
</evidence>
<organism evidence="10 11">
    <name type="scientific">Australozyma saopauloensis</name>
    <dbReference type="NCBI Taxonomy" id="291208"/>
    <lineage>
        <taxon>Eukaryota</taxon>
        <taxon>Fungi</taxon>
        <taxon>Dikarya</taxon>
        <taxon>Ascomycota</taxon>
        <taxon>Saccharomycotina</taxon>
        <taxon>Pichiomycetes</taxon>
        <taxon>Metschnikowiaceae</taxon>
        <taxon>Australozyma</taxon>
    </lineage>
</organism>
<dbReference type="PANTHER" id="PTHR31018">
    <property type="entry name" value="SPORULATION-SPECIFIC PROTEIN-RELATED"/>
    <property type="match status" value="1"/>
</dbReference>
<protein>
    <recommendedName>
        <fullName evidence="12">Cell wall protein ECM33</fullName>
    </recommendedName>
</protein>
<evidence type="ECO:0000256" key="9">
    <source>
        <dbReference type="SAM" id="SignalP"/>
    </source>
</evidence>
<evidence type="ECO:0000256" key="3">
    <source>
        <dbReference type="ARBA" id="ARBA00005798"/>
    </source>
</evidence>
<reference evidence="10 11" key="1">
    <citation type="submission" date="2023-10" db="EMBL/GenBank/DDBJ databases">
        <title>Draft Genome Sequence of Candida saopaulonensis from a very Premature Infant with Sepsis.</title>
        <authorList>
            <person name="Ning Y."/>
            <person name="Dai R."/>
            <person name="Xiao M."/>
            <person name="Xu Y."/>
            <person name="Yan Q."/>
            <person name="Zhang L."/>
        </authorList>
    </citation>
    <scope>NUCLEOTIDE SEQUENCE [LARGE SCALE GENOMIC DNA]</scope>
    <source>
        <strain evidence="10 11">19XY460</strain>
    </source>
</reference>
<keyword evidence="5" id="KW-0964">Secreted</keyword>
<evidence type="ECO:0000256" key="8">
    <source>
        <dbReference type="SAM" id="MobiDB-lite"/>
    </source>
</evidence>
<dbReference type="GO" id="GO:0005886">
    <property type="term" value="C:plasma membrane"/>
    <property type="evidence" value="ECO:0007669"/>
    <property type="project" value="UniProtKB-SubCell"/>
</dbReference>
<sequence length="420" mass="42539">MLPASVLLSVLAAVASVATAADSSLASANSTNSCSMSTTITAASAISQLNSCPTLDGQITISGDQVGALDLGNVQTIAGDVSIFNSSSITSINLASIANVTGSLLMSALTTLNNIQLLKLTSANKLSFVSLPSLASLNLGSGLANVTSLTLSDTALASIDKLLQFKTIGVLNVNNNKNITSIDLSDLSNVTEGLTLSFNSDQASVKLPNLQSAANLTIQDVASLDISSLQYVNGSFILGYNTFDSVSFDSLSSAGSSLQVFANNDLTTLNLPNLTQVGGEFRIFNNSLLRTVDIHNLKTVKGAAALAGEFGNLNWSGLGEVDGDFSLSASASNFSCSQFDKLQSSNKIKGHNYNCSSPSSTSLASRSGGSSSTGTRGSGSSTSGSSQGSSSASSSKKNGADYLAPGFLLSAVGAVAAALV</sequence>
<dbReference type="GO" id="GO:0009986">
    <property type="term" value="C:cell surface"/>
    <property type="evidence" value="ECO:0007669"/>
    <property type="project" value="TreeGrafter"/>
</dbReference>
<evidence type="ECO:0000256" key="2">
    <source>
        <dbReference type="ARBA" id="ARBA00004609"/>
    </source>
</evidence>